<feature type="domain" description="Filamentous haemagglutinin FhaB/tRNA nuclease CdiA-like TPS" evidence="5">
    <location>
        <begin position="54"/>
        <end position="166"/>
    </location>
</feature>
<evidence type="ECO:0000259" key="5">
    <source>
        <dbReference type="SMART" id="SM00912"/>
    </source>
</evidence>
<evidence type="ECO:0000256" key="2">
    <source>
        <dbReference type="ARBA" id="ARBA00022525"/>
    </source>
</evidence>
<feature type="compositionally biased region" description="Low complexity" evidence="4">
    <location>
        <begin position="1654"/>
        <end position="1665"/>
    </location>
</feature>
<feature type="region of interest" description="Disordered" evidence="4">
    <location>
        <begin position="1620"/>
        <end position="1686"/>
    </location>
</feature>
<dbReference type="InterPro" id="IPR012334">
    <property type="entry name" value="Pectin_lyas_fold"/>
</dbReference>
<accession>A0A9W6G0I7</accession>
<dbReference type="NCBIfam" id="TIGR01901">
    <property type="entry name" value="adhes_NPXG"/>
    <property type="match status" value="1"/>
</dbReference>
<dbReference type="SUPFAM" id="SSF51126">
    <property type="entry name" value="Pectin lyase-like"/>
    <property type="match status" value="1"/>
</dbReference>
<evidence type="ECO:0000313" key="6">
    <source>
        <dbReference type="EMBL" id="GLI38215.1"/>
    </source>
</evidence>
<dbReference type="SUPFAM" id="SSF49313">
    <property type="entry name" value="Cadherin-like"/>
    <property type="match status" value="1"/>
</dbReference>
<comment type="caution">
    <text evidence="6">The sequence shown here is derived from an EMBL/GenBank/DDBJ whole genome shotgun (WGS) entry which is preliminary data.</text>
</comment>
<evidence type="ECO:0000256" key="4">
    <source>
        <dbReference type="SAM" id="MobiDB-lite"/>
    </source>
</evidence>
<dbReference type="Gene3D" id="2.160.20.10">
    <property type="entry name" value="Single-stranded right-handed beta-helix, Pectin lyase-like"/>
    <property type="match status" value="1"/>
</dbReference>
<dbReference type="GO" id="GO:0005509">
    <property type="term" value="F:calcium ion binding"/>
    <property type="evidence" value="ECO:0007669"/>
    <property type="project" value="InterPro"/>
</dbReference>
<keyword evidence="7" id="KW-1185">Reference proteome</keyword>
<evidence type="ECO:0000313" key="7">
    <source>
        <dbReference type="Proteomes" id="UP001144352"/>
    </source>
</evidence>
<reference evidence="6" key="1">
    <citation type="submission" date="2022-12" db="EMBL/GenBank/DDBJ databases">
        <title>Reference genome sequencing for broad-spectrum identification of bacterial and archaeal isolates by mass spectrometry.</title>
        <authorList>
            <person name="Sekiguchi Y."/>
            <person name="Tourlousse D.M."/>
        </authorList>
    </citation>
    <scope>NUCLEOTIDE SEQUENCE</scope>
    <source>
        <strain evidence="6">H2</strain>
    </source>
</reference>
<protein>
    <recommendedName>
        <fullName evidence="5">Filamentous haemagglutinin FhaB/tRNA nuclease CdiA-like TPS domain-containing protein</fullName>
    </recommendedName>
</protein>
<dbReference type="InterPro" id="IPR024973">
    <property type="entry name" value="ESPR"/>
</dbReference>
<dbReference type="InterPro" id="IPR011493">
    <property type="entry name" value="GLUG"/>
</dbReference>
<dbReference type="Pfam" id="PF18676">
    <property type="entry name" value="MBG_2"/>
    <property type="match status" value="5"/>
</dbReference>
<dbReference type="Pfam" id="PF13018">
    <property type="entry name" value="ESPR"/>
    <property type="match status" value="1"/>
</dbReference>
<dbReference type="Proteomes" id="UP001144352">
    <property type="component" value="Unassembled WGS sequence"/>
</dbReference>
<dbReference type="InterPro" id="IPR015919">
    <property type="entry name" value="Cadherin-like_sf"/>
</dbReference>
<dbReference type="EMBL" id="BSDS01000001">
    <property type="protein sequence ID" value="GLI38215.1"/>
    <property type="molecule type" value="Genomic_DNA"/>
</dbReference>
<organism evidence="6 7">
    <name type="scientific">Geobacter hydrogenophilus</name>
    <dbReference type="NCBI Taxonomy" id="40983"/>
    <lineage>
        <taxon>Bacteria</taxon>
        <taxon>Pseudomonadati</taxon>
        <taxon>Thermodesulfobacteriota</taxon>
        <taxon>Desulfuromonadia</taxon>
        <taxon>Geobacterales</taxon>
        <taxon>Geobacteraceae</taxon>
        <taxon>Geobacter</taxon>
    </lineage>
</organism>
<name>A0A9W6G0I7_9BACT</name>
<dbReference type="Pfam" id="PF07581">
    <property type="entry name" value="Glug"/>
    <property type="match status" value="5"/>
</dbReference>
<dbReference type="InterPro" id="IPR013783">
    <property type="entry name" value="Ig-like_fold"/>
</dbReference>
<proteinExistence type="predicted"/>
<keyword evidence="2" id="KW-0964">Secreted</keyword>
<dbReference type="InterPro" id="IPR011050">
    <property type="entry name" value="Pectin_lyase_fold/virulence"/>
</dbReference>
<evidence type="ECO:0000256" key="1">
    <source>
        <dbReference type="ARBA" id="ARBA00004613"/>
    </source>
</evidence>
<gene>
    <name evidence="6" type="ORF">GHYDROH2_17160</name>
</gene>
<dbReference type="PANTHER" id="PTHR12338">
    <property type="entry name" value="AUTOTRANSPORTER"/>
    <property type="match status" value="1"/>
</dbReference>
<dbReference type="InterPro" id="IPR050909">
    <property type="entry name" value="Bact_Autotransporter_VF"/>
</dbReference>
<dbReference type="InterPro" id="IPR041286">
    <property type="entry name" value="MBG_2"/>
</dbReference>
<evidence type="ECO:0000256" key="3">
    <source>
        <dbReference type="ARBA" id="ARBA00022729"/>
    </source>
</evidence>
<dbReference type="RefSeq" id="WP_214186039.1">
    <property type="nucleotide sequence ID" value="NZ_BSDS01000001.1"/>
</dbReference>
<dbReference type="GO" id="GO:0016020">
    <property type="term" value="C:membrane"/>
    <property type="evidence" value="ECO:0007669"/>
    <property type="project" value="InterPro"/>
</dbReference>
<dbReference type="SMART" id="SM00912">
    <property type="entry name" value="Haemagg_act"/>
    <property type="match status" value="1"/>
</dbReference>
<dbReference type="PANTHER" id="PTHR12338:SF8">
    <property type="entry name" value="HEME_HEMOPEXIN-BINDING PROTEIN"/>
    <property type="match status" value="1"/>
</dbReference>
<dbReference type="GO" id="GO:0005576">
    <property type="term" value="C:extracellular region"/>
    <property type="evidence" value="ECO:0007669"/>
    <property type="project" value="UniProtKB-SubCell"/>
</dbReference>
<dbReference type="Gene3D" id="3.30.160.710">
    <property type="match status" value="2"/>
</dbReference>
<dbReference type="Pfam" id="PF05860">
    <property type="entry name" value="TPS"/>
    <property type="match status" value="1"/>
</dbReference>
<dbReference type="Gene3D" id="2.160.20.110">
    <property type="match status" value="4"/>
</dbReference>
<sequence length="1778" mass="174864">MNKIYRLIWSRAKEQWVVVAEKVAAKGGIPSATVGVLTAVALLASAGGAFALDPGALPAGGKITAGSGTIATSGNQMTINQASQQMIANWDSFNIGQNAGVRFNQPNSGATALNRIQDQNPTQILGSLSANGKVFLLNPAGIVFGQGAKVDVGGLVASSLNMLDSDFLAGRYALSGAGSAGSVINQGSISANGGIVALIAPTVSNEGTITANKGSAALIAANQVSVDFTGDGLITYTVNQGAVDALAENKGLIKADGGLVVMTAKAADALTGAVVNNSGVIEAQTLQNKGGRILLLSDMQSGTTTVGGTLDAGAPNGGDGGFVETSGGRVKIGSGTVVTTKAPSGKSGTWLIDPDGFTIAASGGDIDGTTLGNNIDSNGDTVISSTDGSGSDGNITVNDNVTWHANNLSLIATNDININAIMTAGALDDTGNPGTFASLDLEPGSGKVNVGFNPDGTFKGRVDFFLADGVTPRSGSGFLTINGNDYTVITDLGAEGDDLTGASTLQGMAYGGNSSGFFALGSNIDAAATSGWNSGEGFVPIGSGGYAFTGTFDGLGHTIDNLTINRPSSDNQGLFGQTGNGSVVRNVGLSNINVTGSNNVGGLVGYGYGTTIYNSYVETGSVNGGNYSIGVGGLLGYDYGGSSITNSHASVDVTAGDYAKGVGGLVGYGLGYGYGITITNSHATGDVTAGLNSSGVGGLMGYGYGSSAGSTILDSYATGNVTGGNSVGGLVGYGYDDSITNSYATGEVTGTDDNVGGLVGYTSGSNPIIDNSYATGPVTGNNSVGGLVGSINSGSITISNSHADGPVTGNSYVGGLVGSINSATVTITDSHATGDVWADASLYNQNIGGLVGYLHGNYGLGGMIDSSYATGAVHAGDYSSGVGGLVGYGYGVSITGSHADGPVTAGLGSQNVGGLVGATDYGNNIDNSYATGTVTAGAGSDSIGGLVGNNANSAITNSYAIGTVTADANASQNVGGLVGNNNSNSSIENSYASGPVTGNSYVGGLVGYDNGNGITNSFATGPVTGSSYTGGLLGGSSGSSVNSSFWDKTVNADPALDNGFGTGKTTTELKTLATFTDAGWDIDDAGSTGKVWRMYDGNAYPLLRHFLTPLTITANPVTKTYDGTAYTGDLDATYSDPSAPASGHLQGITSPYSSFVNAGTHSPLPYSDQLGYDITVSGDTSLTITPAALSITASDVTKTYGQTPTLSAFTSSGLQNGETIGSVTLASTGAVATTGVSGSPYAITASGATGGTFNAGNYTITYNNGALTVTPATLSITASDVTKTYGQTPTLSAFTSSGLKNGETIGSVTLASTGAAATADVDGSPYAITASGATGGTFNAGNYTITYNNGALTVTPAALSITASDVTKTYGQASTLSAFTSSGLKNGETIGSVTLASTGAVATAGVSGSPYAITASGATGGTFNAGNYTITYNNGALTVTPAALSITASDVTKTYGQASTLSAFTSSGLKNGETIGSVTLASTGAAATAGVSGSPYAITASGATGGTFNAGNYTITYNNGALTITPAPLSITADDASKTYGQTVTFTGTGFTSSGLRNGETIGSVTLDSAGGAASASAAGSPYAITASNATGGTFNADNYTITYHDGALTVSPASTASTESTVVDAPIQPPAPTPPAVSNQGAPPSIPQPPAPIADQTGSGTSAGSSGGVGGPSVTLVSEPTSQGSGMITVTVPDSMAQPGSTFSFQLPEQARAAAATSASVDVSLADGGPLPEWLRYSPESHTFTAGNVPAGSLPIKIIVTVGDQSWTVEITKEQGE</sequence>
<keyword evidence="3" id="KW-0732">Signal</keyword>
<dbReference type="InterPro" id="IPR008638">
    <property type="entry name" value="FhaB/CdiA-like_TPS"/>
</dbReference>
<dbReference type="Gene3D" id="2.60.40.10">
    <property type="entry name" value="Immunoglobulins"/>
    <property type="match status" value="1"/>
</dbReference>
<comment type="subcellular location">
    <subcellularLocation>
        <location evidence="1">Secreted</location>
    </subcellularLocation>
</comment>